<comment type="caution">
    <text evidence="3">The sequence shown here is derived from an EMBL/GenBank/DDBJ whole genome shotgun (WGS) entry which is preliminary data.</text>
</comment>
<dbReference type="GO" id="GO:0009733">
    <property type="term" value="P:response to auxin"/>
    <property type="evidence" value="ECO:0007669"/>
    <property type="project" value="InterPro"/>
</dbReference>
<feature type="region of interest" description="Disordered" evidence="2">
    <location>
        <begin position="1"/>
        <end position="25"/>
    </location>
</feature>
<evidence type="ECO:0000256" key="2">
    <source>
        <dbReference type="SAM" id="MobiDB-lite"/>
    </source>
</evidence>
<sequence length="327" mass="37543">MVSMKMIQLSPPSSPYRRLSDEEKDNRVAKGRIPVLVGLDMEAMERVSLPAKLIKHPYIIGLLELAAHEFGYTQQGTLRLPYLCKDVVFSKEDIAGSGIEIGCWGLLDGLMLARVFHSLRADLKSLVRAALTCKHWRSVSKVYMDICIQADLSSVAPNCTDTMISSILEGYNKKKYFTGSTWLHKYYCGFPSINWVSGRVLHSRMRTLEDINKRTSVFKISDGIGSQYEDSSVLKHYLENLSVRDRANQFFRGSLYKRSKLFDARISSSIMSKGAHLRRQVIIKLDKEYKVEEFLTSSLKIIMKENTFDFFEPRGYRDYMQNGEWLL</sequence>
<accession>A0AAD8MTF8</accession>
<dbReference type="Pfam" id="PF02519">
    <property type="entry name" value="Auxin_inducible"/>
    <property type="match status" value="1"/>
</dbReference>
<keyword evidence="4" id="KW-1185">Reference proteome</keyword>
<reference evidence="3" key="2">
    <citation type="submission" date="2023-05" db="EMBL/GenBank/DDBJ databases">
        <authorList>
            <person name="Schelkunov M.I."/>
        </authorList>
    </citation>
    <scope>NUCLEOTIDE SEQUENCE</scope>
    <source>
        <strain evidence="3">Hsosn_3</strain>
        <tissue evidence="3">Leaf</tissue>
    </source>
</reference>
<dbReference type="EMBL" id="JAUIZM010000004">
    <property type="protein sequence ID" value="KAK1388740.1"/>
    <property type="molecule type" value="Genomic_DNA"/>
</dbReference>
<dbReference type="PANTHER" id="PTHR46655:SF1">
    <property type="entry name" value="HISTONE-LYSINE N-METHYLTRANSFERASE ATXR3"/>
    <property type="match status" value="1"/>
</dbReference>
<dbReference type="SUPFAM" id="SSF81383">
    <property type="entry name" value="F-box domain"/>
    <property type="match status" value="1"/>
</dbReference>
<dbReference type="InterPro" id="IPR003676">
    <property type="entry name" value="SAUR_fam"/>
</dbReference>
<gene>
    <name evidence="3" type="ORF">POM88_016918</name>
</gene>
<evidence type="ECO:0000313" key="3">
    <source>
        <dbReference type="EMBL" id="KAK1388740.1"/>
    </source>
</evidence>
<dbReference type="AlphaFoldDB" id="A0AAD8MTF8"/>
<proteinExistence type="inferred from homology"/>
<dbReference type="Gene3D" id="1.20.1280.50">
    <property type="match status" value="1"/>
</dbReference>
<evidence type="ECO:0000313" key="4">
    <source>
        <dbReference type="Proteomes" id="UP001237642"/>
    </source>
</evidence>
<comment type="similarity">
    <text evidence="1">Belongs to the ARG7 family.</text>
</comment>
<protein>
    <submittedName>
        <fullName evidence="3">Uncharacterized protein</fullName>
    </submittedName>
</protein>
<reference evidence="3" key="1">
    <citation type="submission" date="2023-02" db="EMBL/GenBank/DDBJ databases">
        <title>Genome of toxic invasive species Heracleum sosnowskyi carries increased number of genes despite the absence of recent whole-genome duplications.</title>
        <authorList>
            <person name="Schelkunov M."/>
            <person name="Shtratnikova V."/>
            <person name="Makarenko M."/>
            <person name="Klepikova A."/>
            <person name="Omelchenko D."/>
            <person name="Novikova G."/>
            <person name="Obukhova E."/>
            <person name="Bogdanov V."/>
            <person name="Penin A."/>
            <person name="Logacheva M."/>
        </authorList>
    </citation>
    <scope>NUCLEOTIDE SEQUENCE</scope>
    <source>
        <strain evidence="3">Hsosn_3</strain>
        <tissue evidence="3">Leaf</tissue>
    </source>
</reference>
<evidence type="ECO:0000256" key="1">
    <source>
        <dbReference type="ARBA" id="ARBA00006974"/>
    </source>
</evidence>
<dbReference type="InterPro" id="IPR036047">
    <property type="entry name" value="F-box-like_dom_sf"/>
</dbReference>
<name>A0AAD8MTF8_9APIA</name>
<dbReference type="PANTHER" id="PTHR46655">
    <property type="entry name" value="HISTONE-LYSINE N-METHYLTRANSFERASE ATXR3"/>
    <property type="match status" value="1"/>
</dbReference>
<dbReference type="Proteomes" id="UP001237642">
    <property type="component" value="Unassembled WGS sequence"/>
</dbReference>
<organism evidence="3 4">
    <name type="scientific">Heracleum sosnowskyi</name>
    <dbReference type="NCBI Taxonomy" id="360622"/>
    <lineage>
        <taxon>Eukaryota</taxon>
        <taxon>Viridiplantae</taxon>
        <taxon>Streptophyta</taxon>
        <taxon>Embryophyta</taxon>
        <taxon>Tracheophyta</taxon>
        <taxon>Spermatophyta</taxon>
        <taxon>Magnoliopsida</taxon>
        <taxon>eudicotyledons</taxon>
        <taxon>Gunneridae</taxon>
        <taxon>Pentapetalae</taxon>
        <taxon>asterids</taxon>
        <taxon>campanulids</taxon>
        <taxon>Apiales</taxon>
        <taxon>Apiaceae</taxon>
        <taxon>Apioideae</taxon>
        <taxon>apioid superclade</taxon>
        <taxon>Tordylieae</taxon>
        <taxon>Tordyliinae</taxon>
        <taxon>Heracleum</taxon>
    </lineage>
</organism>